<protein>
    <submittedName>
        <fullName evidence="1">Uncharacterized protein</fullName>
    </submittedName>
</protein>
<dbReference type="Proteomes" id="UP000326877">
    <property type="component" value="Unassembled WGS sequence"/>
</dbReference>
<name>A0A5N7BXR4_PETAA</name>
<evidence type="ECO:0000313" key="1">
    <source>
        <dbReference type="EMBL" id="KAE8386388.1"/>
    </source>
</evidence>
<gene>
    <name evidence="1" type="ORF">BDV23DRAFT_163267</name>
</gene>
<dbReference type="AlphaFoldDB" id="A0A5N7BXR4"/>
<proteinExistence type="predicted"/>
<accession>A0A5N7BXR4</accession>
<dbReference type="EMBL" id="ML735312">
    <property type="protein sequence ID" value="KAE8386388.1"/>
    <property type="molecule type" value="Genomic_DNA"/>
</dbReference>
<organism evidence="1">
    <name type="scientific">Petromyces alliaceus</name>
    <name type="common">Aspergillus alliaceus</name>
    <dbReference type="NCBI Taxonomy" id="209559"/>
    <lineage>
        <taxon>Eukaryota</taxon>
        <taxon>Fungi</taxon>
        <taxon>Dikarya</taxon>
        <taxon>Ascomycota</taxon>
        <taxon>Pezizomycotina</taxon>
        <taxon>Eurotiomycetes</taxon>
        <taxon>Eurotiomycetidae</taxon>
        <taxon>Eurotiales</taxon>
        <taxon>Aspergillaceae</taxon>
        <taxon>Aspergillus</taxon>
        <taxon>Aspergillus subgen. Circumdati</taxon>
    </lineage>
</organism>
<reference evidence="1" key="1">
    <citation type="submission" date="2019-04" db="EMBL/GenBank/DDBJ databases">
        <title>Friends and foes A comparative genomics studyof 23 Aspergillus species from section Flavi.</title>
        <authorList>
            <consortium name="DOE Joint Genome Institute"/>
            <person name="Kjaerbolling I."/>
            <person name="Vesth T."/>
            <person name="Frisvad J.C."/>
            <person name="Nybo J.L."/>
            <person name="Theobald S."/>
            <person name="Kildgaard S."/>
            <person name="Isbrandt T."/>
            <person name="Kuo A."/>
            <person name="Sato A."/>
            <person name="Lyhne E.K."/>
            <person name="Kogle M.E."/>
            <person name="Wiebenga A."/>
            <person name="Kun R.S."/>
            <person name="Lubbers R.J."/>
            <person name="Makela M.R."/>
            <person name="Barry K."/>
            <person name="Chovatia M."/>
            <person name="Clum A."/>
            <person name="Daum C."/>
            <person name="Haridas S."/>
            <person name="He G."/>
            <person name="LaButti K."/>
            <person name="Lipzen A."/>
            <person name="Mondo S."/>
            <person name="Riley R."/>
            <person name="Salamov A."/>
            <person name="Simmons B.A."/>
            <person name="Magnuson J.K."/>
            <person name="Henrissat B."/>
            <person name="Mortensen U.H."/>
            <person name="Larsen T.O."/>
            <person name="Devries R.P."/>
            <person name="Grigoriev I.V."/>
            <person name="Machida M."/>
            <person name="Baker S.E."/>
            <person name="Andersen M.R."/>
        </authorList>
    </citation>
    <scope>NUCLEOTIDE SEQUENCE [LARGE SCALE GENOMIC DNA]</scope>
    <source>
        <strain evidence="1">IBT 14317</strain>
    </source>
</reference>
<sequence length="52" mass="5927">MGAGDMAFKQVRLKRSKTSLVLYHLAFKASASVTIQYGREWQIVVAGLYWFC</sequence>